<gene>
    <name evidence="2" type="ORF">IWX46DRAFT_645524</name>
</gene>
<feature type="region of interest" description="Disordered" evidence="1">
    <location>
        <begin position="151"/>
        <end position="209"/>
    </location>
</feature>
<evidence type="ECO:0000313" key="3">
    <source>
        <dbReference type="Proteomes" id="UP001365128"/>
    </source>
</evidence>
<keyword evidence="3" id="KW-1185">Reference proteome</keyword>
<sequence length="255" mass="29035">MPKRDTSKRRPRCLRLFCQWAAMYEVDIEIVRRDGRQQYGQLEALAWELVHGGEEEEEEDGEDEGEGDEFVSRLLVATVAAAVEECMQSKIAKALGWLTTTTTRGQTATVFKPVQERVWPAWTKGWLRADWDGSLREPTERDKRAIARWWAATQKQQKQRPKRCRRDEVDDGVSDAGASDVDAAAQSHSARTGREGQRGGGGGPRREEEHRRMLLDQLLQNLYPGETDLQDDVMQALLFGIGNGDGDWTRYDWLS</sequence>
<evidence type="ECO:0000313" key="2">
    <source>
        <dbReference type="EMBL" id="KAK7529697.1"/>
    </source>
</evidence>
<reference evidence="2 3" key="1">
    <citation type="submission" date="2024-04" db="EMBL/GenBank/DDBJ databases">
        <title>Phyllosticta paracitricarpa is synonymous to the EU quarantine fungus P. citricarpa based on phylogenomic analyses.</title>
        <authorList>
            <consortium name="Lawrence Berkeley National Laboratory"/>
            <person name="Van Ingen-Buijs V.A."/>
            <person name="Van Westerhoven A.C."/>
            <person name="Haridas S."/>
            <person name="Skiadas P."/>
            <person name="Martin F."/>
            <person name="Groenewald J.Z."/>
            <person name="Crous P.W."/>
            <person name="Seidl M.F."/>
        </authorList>
    </citation>
    <scope>NUCLEOTIDE SEQUENCE [LARGE SCALE GENOMIC DNA]</scope>
    <source>
        <strain evidence="2 3">CBS 122670</strain>
    </source>
</reference>
<accession>A0ABR1L7R6</accession>
<dbReference type="Proteomes" id="UP001365128">
    <property type="component" value="Unassembled WGS sequence"/>
</dbReference>
<evidence type="ECO:0000256" key="1">
    <source>
        <dbReference type="SAM" id="MobiDB-lite"/>
    </source>
</evidence>
<organism evidence="2 3">
    <name type="scientific">Phyllosticta citricarpa</name>
    <dbReference type="NCBI Taxonomy" id="55181"/>
    <lineage>
        <taxon>Eukaryota</taxon>
        <taxon>Fungi</taxon>
        <taxon>Dikarya</taxon>
        <taxon>Ascomycota</taxon>
        <taxon>Pezizomycotina</taxon>
        <taxon>Dothideomycetes</taxon>
        <taxon>Dothideomycetes incertae sedis</taxon>
        <taxon>Botryosphaeriales</taxon>
        <taxon>Phyllostictaceae</taxon>
        <taxon>Phyllosticta</taxon>
    </lineage>
</organism>
<proteinExistence type="predicted"/>
<protein>
    <submittedName>
        <fullName evidence="2">Uncharacterized protein</fullName>
    </submittedName>
</protein>
<feature type="compositionally biased region" description="Low complexity" evidence="1">
    <location>
        <begin position="174"/>
        <end position="185"/>
    </location>
</feature>
<comment type="caution">
    <text evidence="2">The sequence shown here is derived from an EMBL/GenBank/DDBJ whole genome shotgun (WGS) entry which is preliminary data.</text>
</comment>
<dbReference type="EMBL" id="JBBPDW010000069">
    <property type="protein sequence ID" value="KAK7529697.1"/>
    <property type="molecule type" value="Genomic_DNA"/>
</dbReference>
<name>A0ABR1L7R6_9PEZI</name>